<keyword evidence="1 7" id="KW-0820">tRNA-binding</keyword>
<evidence type="ECO:0000256" key="4">
    <source>
        <dbReference type="ARBA" id="ARBA00022691"/>
    </source>
</evidence>
<dbReference type="GO" id="GO:0141100">
    <property type="term" value="F:tRNA (guanine(18)-2'-O)-methyltransferase activity"/>
    <property type="evidence" value="ECO:0007669"/>
    <property type="project" value="UniProtKB-UniRule"/>
</dbReference>
<evidence type="ECO:0000259" key="9">
    <source>
        <dbReference type="Pfam" id="PF12105"/>
    </source>
</evidence>
<reference evidence="10" key="1">
    <citation type="submission" date="2022-07" db="EMBL/GenBank/DDBJ databases">
        <title>Alkalimarinus sp. nov., isolated from gut of a Alitta virens.</title>
        <authorList>
            <person name="Yang A.I."/>
            <person name="Shin N.-R."/>
        </authorList>
    </citation>
    <scope>NUCLEOTIDE SEQUENCE</scope>
    <source>
        <strain evidence="10">FA028</strain>
    </source>
</reference>
<dbReference type="PANTHER" id="PTHR43453:SF1">
    <property type="entry name" value="TRNA_RRNA METHYLTRANSFERASE SPOU TYPE DOMAIN-CONTAINING PROTEIN"/>
    <property type="match status" value="1"/>
</dbReference>
<keyword evidence="6 7" id="KW-0694">RNA-binding</keyword>
<dbReference type="RefSeq" id="WP_251810658.1">
    <property type="nucleotide sequence ID" value="NZ_CP101527.1"/>
</dbReference>
<dbReference type="GO" id="GO:0000049">
    <property type="term" value="F:tRNA binding"/>
    <property type="evidence" value="ECO:0007669"/>
    <property type="project" value="UniProtKB-UniRule"/>
</dbReference>
<gene>
    <name evidence="7 10" type="primary">trmH</name>
    <name evidence="10" type="ORF">NNL22_02665</name>
</gene>
<feature type="domain" description="tRNA/rRNA methyltransferase SpoU type" evidence="8">
    <location>
        <begin position="20"/>
        <end position="158"/>
    </location>
</feature>
<dbReference type="PANTHER" id="PTHR43453">
    <property type="entry name" value="RRNA METHYLASE-LIKE"/>
    <property type="match status" value="1"/>
</dbReference>
<evidence type="ECO:0000256" key="2">
    <source>
        <dbReference type="ARBA" id="ARBA00022603"/>
    </source>
</evidence>
<dbReference type="Pfam" id="PF12105">
    <property type="entry name" value="SpoU_methylas_C"/>
    <property type="match status" value="1"/>
</dbReference>
<comment type="function">
    <text evidence="7">Catalyzes the 2'-O methylation of guanosine at position 18 in tRNA.</text>
</comment>
<evidence type="ECO:0000256" key="1">
    <source>
        <dbReference type="ARBA" id="ARBA00022555"/>
    </source>
</evidence>
<name>A0A9E8KPN0_9ALTE</name>
<dbReference type="NCBIfam" id="NF008295">
    <property type="entry name" value="PRK11081.1"/>
    <property type="match status" value="1"/>
</dbReference>
<dbReference type="InterPro" id="IPR022724">
    <property type="entry name" value="rRNA_MeTrfase_SpoU_C"/>
</dbReference>
<keyword evidence="4 7" id="KW-0949">S-adenosyl-L-methionine</keyword>
<dbReference type="HAMAP" id="MF_02060">
    <property type="entry name" value="tRNA_methyltr_TrmH"/>
    <property type="match status" value="1"/>
</dbReference>
<dbReference type="SUPFAM" id="SSF75217">
    <property type="entry name" value="alpha/beta knot"/>
    <property type="match status" value="1"/>
</dbReference>
<evidence type="ECO:0000313" key="10">
    <source>
        <dbReference type="EMBL" id="UZW75518.1"/>
    </source>
</evidence>
<dbReference type="CDD" id="cd18092">
    <property type="entry name" value="SpoU-like_TrmH"/>
    <property type="match status" value="1"/>
</dbReference>
<comment type="catalytic activity">
    <reaction evidence="7">
        <text>guanosine(18) in tRNA + S-adenosyl-L-methionine = 2'-O-methylguanosine(18) in tRNA + S-adenosyl-L-homocysteine + H(+)</text>
        <dbReference type="Rhea" id="RHEA:20077"/>
        <dbReference type="Rhea" id="RHEA-COMP:10190"/>
        <dbReference type="Rhea" id="RHEA-COMP:10192"/>
        <dbReference type="ChEBI" id="CHEBI:15378"/>
        <dbReference type="ChEBI" id="CHEBI:57856"/>
        <dbReference type="ChEBI" id="CHEBI:59789"/>
        <dbReference type="ChEBI" id="CHEBI:74269"/>
        <dbReference type="ChEBI" id="CHEBI:74445"/>
        <dbReference type="EC" id="2.1.1.34"/>
    </reaction>
</comment>
<dbReference type="EC" id="2.1.1.34" evidence="7"/>
<dbReference type="InterPro" id="IPR033671">
    <property type="entry name" value="TrmH"/>
</dbReference>
<dbReference type="KEGG" id="asem:NNL22_02665"/>
<dbReference type="AlphaFoldDB" id="A0A9E8KPN0"/>
<dbReference type="InterPro" id="IPR029026">
    <property type="entry name" value="tRNA_m1G_MTases_N"/>
</dbReference>
<comment type="caution">
    <text evidence="7">Lacks conserved residue(s) required for the propagation of feature annotation.</text>
</comment>
<feature type="domain" description="RNA methyltransferase SpoU/TrmH type C-terminal" evidence="9">
    <location>
        <begin position="163"/>
        <end position="216"/>
    </location>
</feature>
<accession>A0A9E8KPN0</accession>
<dbReference type="GO" id="GO:0002938">
    <property type="term" value="P:tRNA guanine ribose methylation"/>
    <property type="evidence" value="ECO:0007669"/>
    <property type="project" value="UniProtKB-UniRule"/>
</dbReference>
<evidence type="ECO:0000256" key="3">
    <source>
        <dbReference type="ARBA" id="ARBA00022679"/>
    </source>
</evidence>
<dbReference type="EMBL" id="CP101527">
    <property type="protein sequence ID" value="UZW75518.1"/>
    <property type="molecule type" value="Genomic_DNA"/>
</dbReference>
<evidence type="ECO:0000256" key="5">
    <source>
        <dbReference type="ARBA" id="ARBA00022694"/>
    </source>
</evidence>
<keyword evidence="5 7" id="KW-0819">tRNA processing</keyword>
<sequence length="228" mass="26098">MTPERYARLRETLDRRQPDLTLLTEQIHKPRNIAALVRTADAVGIHQVHMVWPWDKHRHYSGTAMGSDRWVNVNRHESMPAAISQLKESGYKVYAAHFSDRAVDYRSVDYSVPCALVLGNEKKGISADTADLVDEHVVVPMMGMVESFNVSVAAAIILAEAQRQRAALGLYDKVRLDQEEYWQTLFRWAHPTVAEYCHKNELPYPPVSHEDGEIIDPSAWYAQVRKKF</sequence>
<evidence type="ECO:0000259" key="8">
    <source>
        <dbReference type="Pfam" id="PF00588"/>
    </source>
</evidence>
<keyword evidence="11" id="KW-1185">Reference proteome</keyword>
<comment type="similarity">
    <text evidence="7">Belongs to the class IV-like SAM-binding methyltransferase superfamily. RNA methyltransferase TrmH family.</text>
</comment>
<proteinExistence type="inferred from homology"/>
<dbReference type="Gene3D" id="3.40.1280.10">
    <property type="match status" value="1"/>
</dbReference>
<dbReference type="InterPro" id="IPR029028">
    <property type="entry name" value="Alpha/beta_knot_MTases"/>
</dbReference>
<dbReference type="Pfam" id="PF00588">
    <property type="entry name" value="SpoU_methylase"/>
    <property type="match status" value="1"/>
</dbReference>
<protein>
    <recommendedName>
        <fullName evidence="7">tRNA (guanosine(18)-2'-O)-methyltransferase</fullName>
        <ecNumber evidence="7">2.1.1.34</ecNumber>
    </recommendedName>
    <alternativeName>
        <fullName evidence="7">tRNA [Gm18] methyltransferase</fullName>
    </alternativeName>
</protein>
<organism evidence="10 11">
    <name type="scientific">Alkalimarinus sediminis</name>
    <dbReference type="NCBI Taxonomy" id="1632866"/>
    <lineage>
        <taxon>Bacteria</taxon>
        <taxon>Pseudomonadati</taxon>
        <taxon>Pseudomonadota</taxon>
        <taxon>Gammaproteobacteria</taxon>
        <taxon>Alteromonadales</taxon>
        <taxon>Alteromonadaceae</taxon>
        <taxon>Alkalimarinus</taxon>
    </lineage>
</organism>
<feature type="binding site" evidence="7">
    <location>
        <position position="139"/>
    </location>
    <ligand>
        <name>S-adenosyl-L-methionine</name>
        <dbReference type="ChEBI" id="CHEBI:59789"/>
    </ligand>
</feature>
<keyword evidence="2 7" id="KW-0489">Methyltransferase</keyword>
<dbReference type="InterPro" id="IPR001537">
    <property type="entry name" value="SpoU_MeTrfase"/>
</dbReference>
<keyword evidence="3 7" id="KW-0808">Transferase</keyword>
<evidence type="ECO:0000256" key="7">
    <source>
        <dbReference type="HAMAP-Rule" id="MF_02060"/>
    </source>
</evidence>
<evidence type="ECO:0000313" key="11">
    <source>
        <dbReference type="Proteomes" id="UP001164472"/>
    </source>
</evidence>
<evidence type="ECO:0000256" key="6">
    <source>
        <dbReference type="ARBA" id="ARBA00022884"/>
    </source>
</evidence>
<dbReference type="Proteomes" id="UP001164472">
    <property type="component" value="Chromosome"/>
</dbReference>